<dbReference type="AlphaFoldDB" id="A0A3M2IVQ9"/>
<dbReference type="Proteomes" id="UP000269289">
    <property type="component" value="Unassembled WGS sequence"/>
</dbReference>
<gene>
    <name evidence="2" type="ORF">EBM89_20095</name>
</gene>
<reference evidence="2 3" key="1">
    <citation type="submission" date="2018-10" db="EMBL/GenBank/DDBJ databases">
        <title>Isolation, diversity and antifungal activity of actinobacteria from wheat.</title>
        <authorList>
            <person name="Han C."/>
        </authorList>
    </citation>
    <scope>NUCLEOTIDE SEQUENCE [LARGE SCALE GENOMIC DNA]</scope>
    <source>
        <strain evidence="2 3">NEAU-YY56</strain>
    </source>
</reference>
<feature type="compositionally biased region" description="Basic and acidic residues" evidence="1">
    <location>
        <begin position="33"/>
        <end position="43"/>
    </location>
</feature>
<proteinExistence type="predicted"/>
<protein>
    <submittedName>
        <fullName evidence="2">NlpC/P60 family protein</fullName>
    </submittedName>
</protein>
<comment type="caution">
    <text evidence="2">The sequence shown here is derived from an EMBL/GenBank/DDBJ whole genome shotgun (WGS) entry which is preliminary data.</text>
</comment>
<organism evidence="2 3">
    <name type="scientific">Cellulomonas triticagri</name>
    <dbReference type="NCBI Taxonomy" id="2483352"/>
    <lineage>
        <taxon>Bacteria</taxon>
        <taxon>Bacillati</taxon>
        <taxon>Actinomycetota</taxon>
        <taxon>Actinomycetes</taxon>
        <taxon>Micrococcales</taxon>
        <taxon>Cellulomonadaceae</taxon>
        <taxon>Cellulomonas</taxon>
    </lineage>
</organism>
<feature type="region of interest" description="Disordered" evidence="1">
    <location>
        <begin position="1"/>
        <end position="43"/>
    </location>
</feature>
<evidence type="ECO:0000313" key="3">
    <source>
        <dbReference type="Proteomes" id="UP000269289"/>
    </source>
</evidence>
<dbReference type="EMBL" id="RFFI01000212">
    <property type="protein sequence ID" value="RMI02438.1"/>
    <property type="molecule type" value="Genomic_DNA"/>
</dbReference>
<accession>A0A3M2IVQ9</accession>
<name>A0A3M2IVQ9_9CELL</name>
<keyword evidence="3" id="KW-1185">Reference proteome</keyword>
<sequence>GAPGGTFPGGAARPGRGTRGSGTGAARPPSGADRARDLPRGRR</sequence>
<feature type="non-terminal residue" evidence="2">
    <location>
        <position position="1"/>
    </location>
</feature>
<evidence type="ECO:0000256" key="1">
    <source>
        <dbReference type="SAM" id="MobiDB-lite"/>
    </source>
</evidence>
<evidence type="ECO:0000313" key="2">
    <source>
        <dbReference type="EMBL" id="RMI02438.1"/>
    </source>
</evidence>